<dbReference type="EMBL" id="LC350097">
    <property type="protein sequence ID" value="BBC45617.1"/>
    <property type="molecule type" value="Genomic_RNA"/>
</dbReference>
<sequence>MSLELDEAHPWRSKVFAGVKAKYITINPSRRDYDPCEPPEDYAAGPQGVDDWLAATNEWCPARGEARVALGNRKLRAVMEVGDISDRCGLSSEVVVESDLDYSYFGKQTRLEATTDGYHYRAAPALSEAAVSSMLHAQSVEEYAKAAGFKLPRITATDTGAGNLNPLGEGTSEGGGMMVNRFEALRGVVGEHASQDDYGHRLHSLARIVLHAVVVREAALKNSERAIMGETQHMRSVLTAALPLIPQDTFRRTSWWYLGSELAPQYRAFLIMGARGLQHYASVDSVYAGLLSEPEVLLPSATPIVFSRKTGQLTDQQVAPDVAHYLQVLNNPELALSYYNAYARSIGLVHQAAEILLQTAVGPFVWSETATLPYRSVGPKMDGAAYLLAENETRSHLNLLNVERVVCSAAVLGKGYLAGIASMIGGFKRNGKVRVDEVLARVVGALSDGVQARALGGEVWAHLAGVTSALEWVHPFDNVQTGVANCIRAFREAGWLLAWYKCVPSEALRGVFDKGVPMSDAVFGESDYRGEHYKELVIYQLAQGKPLQLMSESYAQAVLTPQEYQTLGRMKSWVAVCRPIRFMSRETDTLQEADGVRKPPSKSSTGTTTDEYELSASLQFLRAVPGTDTGSVVTAKQAEPKTPATPAKPKEVKGAAFSAARPAQSSPGTQSRSSTVPSRNSPTSTNQRRSSPSQASVSVTGVAI</sequence>
<evidence type="ECO:0000256" key="1">
    <source>
        <dbReference type="SAM" id="MobiDB-lite"/>
    </source>
</evidence>
<name>A0A679AVV4_9VIRU</name>
<reference evidence="2" key="1">
    <citation type="journal article" date="2020" name="Front. Microbiol.">
        <title>Analysis of an Intrinsic Mycovirus Associated With Reduced Virulence of the Human Pathogenic Fungus Aspergillus fumigatus.</title>
        <authorList>
            <person name="Takahashi-Nakaguchi A."/>
            <person name="Shishido E."/>
            <person name="Yahara M."/>
            <person name="Urayama S."/>
            <person name="Sakai K."/>
            <person name="Chibana H."/>
            <person name="Kamei K."/>
            <person name="Moriyama H."/>
            <person name="Gonoi T."/>
        </authorList>
    </citation>
    <scope>NUCLEOTIDE SEQUENCE</scope>
    <source>
        <strain evidence="2">AfuCV41362</strain>
    </source>
</reference>
<evidence type="ECO:0000313" key="2">
    <source>
        <dbReference type="EMBL" id="BBC45617.1"/>
    </source>
</evidence>
<feature type="compositionally biased region" description="Polar residues" evidence="1">
    <location>
        <begin position="663"/>
        <end position="704"/>
    </location>
</feature>
<feature type="region of interest" description="Disordered" evidence="1">
    <location>
        <begin position="632"/>
        <end position="704"/>
    </location>
</feature>
<proteinExistence type="predicted"/>
<feature type="compositionally biased region" description="Low complexity" evidence="1">
    <location>
        <begin position="634"/>
        <end position="647"/>
    </location>
</feature>
<accession>A0A679AVV4</accession>
<feature type="region of interest" description="Disordered" evidence="1">
    <location>
        <begin position="588"/>
        <end position="610"/>
    </location>
</feature>
<organism evidence="2">
    <name type="scientific">Alphachrysovirus aspergilli</name>
    <dbReference type="NCBI Taxonomy" id="607716"/>
    <lineage>
        <taxon>Viruses</taxon>
        <taxon>Riboviria</taxon>
        <taxon>Orthornavirae</taxon>
        <taxon>Duplornaviricota</taxon>
        <taxon>Chrymotiviricetes</taxon>
        <taxon>Ghabrivirales</taxon>
        <taxon>Alphatotivirineae</taxon>
        <taxon>Chrysoviridae</taxon>
        <taxon>Alphachrysovirus</taxon>
    </lineage>
</organism>
<protein>
    <submittedName>
        <fullName evidence="2">70 kDa protein</fullName>
    </submittedName>
</protein>